<organism evidence="3 4">
    <name type="scientific">Brucella pseudogrignonensis</name>
    <dbReference type="NCBI Taxonomy" id="419475"/>
    <lineage>
        <taxon>Bacteria</taxon>
        <taxon>Pseudomonadati</taxon>
        <taxon>Pseudomonadota</taxon>
        <taxon>Alphaproteobacteria</taxon>
        <taxon>Hyphomicrobiales</taxon>
        <taxon>Brucellaceae</taxon>
        <taxon>Brucella/Ochrobactrum group</taxon>
        <taxon>Brucella</taxon>
    </lineage>
</organism>
<dbReference type="PANTHER" id="PTHR35848">
    <property type="entry name" value="OXALATE-BINDING PROTEIN"/>
    <property type="match status" value="1"/>
</dbReference>
<dbReference type="EMBL" id="NNRM01000039">
    <property type="protein sequence ID" value="OYR23404.1"/>
    <property type="molecule type" value="Genomic_DNA"/>
</dbReference>
<dbReference type="InterPro" id="IPR013096">
    <property type="entry name" value="Cupin_2"/>
</dbReference>
<dbReference type="InterPro" id="IPR014710">
    <property type="entry name" value="RmlC-like_jellyroll"/>
</dbReference>
<protein>
    <submittedName>
        <fullName evidence="3">Cupin domain protein</fullName>
    </submittedName>
</protein>
<dbReference type="InterPro" id="IPR051610">
    <property type="entry name" value="GPI/OXD"/>
</dbReference>
<name>A0A256G8J8_9HYPH</name>
<keyword evidence="4" id="KW-1185">Reference proteome</keyword>
<comment type="caution">
    <text evidence="3">The sequence shown here is derived from an EMBL/GenBank/DDBJ whole genome shotgun (WGS) entry which is preliminary data.</text>
</comment>
<dbReference type="AlphaFoldDB" id="A0A256G8J8"/>
<dbReference type="PANTHER" id="PTHR35848:SF6">
    <property type="entry name" value="CUPIN TYPE-2 DOMAIN-CONTAINING PROTEIN"/>
    <property type="match status" value="1"/>
</dbReference>
<dbReference type="Proteomes" id="UP000216188">
    <property type="component" value="Unassembled WGS sequence"/>
</dbReference>
<dbReference type="Pfam" id="PF07883">
    <property type="entry name" value="Cupin_2"/>
    <property type="match status" value="1"/>
</dbReference>
<dbReference type="GO" id="GO:0046872">
    <property type="term" value="F:metal ion binding"/>
    <property type="evidence" value="ECO:0007669"/>
    <property type="project" value="UniProtKB-KW"/>
</dbReference>
<dbReference type="GeneID" id="93111772"/>
<evidence type="ECO:0000256" key="1">
    <source>
        <dbReference type="ARBA" id="ARBA00022723"/>
    </source>
</evidence>
<dbReference type="SUPFAM" id="SSF51182">
    <property type="entry name" value="RmlC-like cupins"/>
    <property type="match status" value="1"/>
</dbReference>
<evidence type="ECO:0000313" key="4">
    <source>
        <dbReference type="Proteomes" id="UP000216188"/>
    </source>
</evidence>
<evidence type="ECO:0000313" key="3">
    <source>
        <dbReference type="EMBL" id="OYR23404.1"/>
    </source>
</evidence>
<proteinExistence type="predicted"/>
<accession>A0A256G8J8</accession>
<dbReference type="Gene3D" id="2.60.120.10">
    <property type="entry name" value="Jelly Rolls"/>
    <property type="match status" value="1"/>
</dbReference>
<evidence type="ECO:0000259" key="2">
    <source>
        <dbReference type="Pfam" id="PF07883"/>
    </source>
</evidence>
<feature type="domain" description="Cupin type-2" evidence="2">
    <location>
        <begin position="58"/>
        <end position="126"/>
    </location>
</feature>
<gene>
    <name evidence="3" type="ORF">CEV34_3408</name>
</gene>
<dbReference type="InterPro" id="IPR011051">
    <property type="entry name" value="RmlC_Cupin_sf"/>
</dbReference>
<keyword evidence="1" id="KW-0479">Metal-binding</keyword>
<sequence>MINKDTRAVAGEGPCGDVLIVQPGSAESYWQPVPANGSIDVIFAPHRVPMEHPIGFGTQTVPPGGYVREHAHDQNEEVIFVVSGNGRAVIDGESHAMNPGSAFFIGKNRRHMFINEGETDIVWTWLIVPNGLEDFFRLIGRDRLKGEPAPAPFPRPENVLQIERDTVFAAPPSDPYKV</sequence>
<reference evidence="3 4" key="1">
    <citation type="submission" date="2017-07" db="EMBL/GenBank/DDBJ databases">
        <title>Phylogenetic study on the rhizospheric bacterium Ochrobactrum sp. A44.</title>
        <authorList>
            <person name="Krzyzanowska D.M."/>
            <person name="Ossowicki A."/>
            <person name="Rajewska M."/>
            <person name="Maciag T."/>
            <person name="Kaczynski Z."/>
            <person name="Czerwicka M."/>
            <person name="Jafra S."/>
        </authorList>
    </citation>
    <scope>NUCLEOTIDE SEQUENCE [LARGE SCALE GENOMIC DNA]</scope>
    <source>
        <strain evidence="3 4">CCUG 30717</strain>
    </source>
</reference>
<dbReference type="RefSeq" id="WP_094544025.1">
    <property type="nucleotide sequence ID" value="NZ_CAXURC020000003.1"/>
</dbReference>